<dbReference type="EMBL" id="JAUDFV010000052">
    <property type="protein sequence ID" value="KAL2736843.1"/>
    <property type="molecule type" value="Genomic_DNA"/>
</dbReference>
<dbReference type="AlphaFoldDB" id="A0ABD2BVN9"/>
<protein>
    <submittedName>
        <fullName evidence="1">Uncharacterized protein</fullName>
    </submittedName>
</protein>
<evidence type="ECO:0000313" key="1">
    <source>
        <dbReference type="EMBL" id="KAL2736843.1"/>
    </source>
</evidence>
<organism evidence="1 2">
    <name type="scientific">Vespula squamosa</name>
    <name type="common">Southern yellow jacket</name>
    <name type="synonym">Wasp</name>
    <dbReference type="NCBI Taxonomy" id="30214"/>
    <lineage>
        <taxon>Eukaryota</taxon>
        <taxon>Metazoa</taxon>
        <taxon>Ecdysozoa</taxon>
        <taxon>Arthropoda</taxon>
        <taxon>Hexapoda</taxon>
        <taxon>Insecta</taxon>
        <taxon>Pterygota</taxon>
        <taxon>Neoptera</taxon>
        <taxon>Endopterygota</taxon>
        <taxon>Hymenoptera</taxon>
        <taxon>Apocrita</taxon>
        <taxon>Aculeata</taxon>
        <taxon>Vespoidea</taxon>
        <taxon>Vespidae</taxon>
        <taxon>Vespinae</taxon>
        <taxon>Vespula</taxon>
    </lineage>
</organism>
<evidence type="ECO:0000313" key="2">
    <source>
        <dbReference type="Proteomes" id="UP001607302"/>
    </source>
</evidence>
<sequence>MMTPEINFMQIGVGAWPIIDSVNLDLNSKIPTAMYRKNENRRDRASGRIDHPAKNEFRKNQNETKGGLTFEVIKSAGTVSGFTVCRDNKIWKLGRINLQRSAKSLKRQERVASTQEVMCRIWERSVEKKAASELTMMTPEINFMQIGVGAWPIIDSVNLDLNSKIPTAMYRKNEVQ</sequence>
<name>A0ABD2BVN9_VESSQ</name>
<keyword evidence="2" id="KW-1185">Reference proteome</keyword>
<comment type="caution">
    <text evidence="1">The sequence shown here is derived from an EMBL/GenBank/DDBJ whole genome shotgun (WGS) entry which is preliminary data.</text>
</comment>
<dbReference type="Proteomes" id="UP001607302">
    <property type="component" value="Unassembled WGS sequence"/>
</dbReference>
<gene>
    <name evidence="1" type="ORF">V1478_002376</name>
</gene>
<proteinExistence type="predicted"/>
<accession>A0ABD2BVN9</accession>
<reference evidence="1 2" key="1">
    <citation type="journal article" date="2024" name="Ann. Entomol. Soc. Am.">
        <title>Genomic analyses of the southern and eastern yellowjacket wasps (Hymenoptera: Vespidae) reveal evolutionary signatures of social life.</title>
        <authorList>
            <person name="Catto M.A."/>
            <person name="Caine P.B."/>
            <person name="Orr S.E."/>
            <person name="Hunt B.G."/>
            <person name="Goodisman M.A.D."/>
        </authorList>
    </citation>
    <scope>NUCLEOTIDE SEQUENCE [LARGE SCALE GENOMIC DNA]</scope>
    <source>
        <strain evidence="1">233</strain>
        <tissue evidence="1">Head and thorax</tissue>
    </source>
</reference>